<dbReference type="AlphaFoldDB" id="A0A381NGH1"/>
<name>A0A381NGH1_9ZZZZ</name>
<dbReference type="EMBL" id="UINC01000319">
    <property type="protein sequence ID" value="SUZ53194.1"/>
    <property type="molecule type" value="Genomic_DNA"/>
</dbReference>
<organism evidence="2">
    <name type="scientific">marine metagenome</name>
    <dbReference type="NCBI Taxonomy" id="408172"/>
    <lineage>
        <taxon>unclassified sequences</taxon>
        <taxon>metagenomes</taxon>
        <taxon>ecological metagenomes</taxon>
    </lineage>
</organism>
<evidence type="ECO:0000256" key="1">
    <source>
        <dbReference type="SAM" id="MobiDB-lite"/>
    </source>
</evidence>
<sequence length="105" mass="11461">MAGPTRLELATSGVTGRRSNQLNYDPVRCNTPDPAPYYNAFSPFRLTPTHFTIVSLSIPQTTKLKSERLVWAGSRERLSCAINSTRVDRQDVVGGTGLEPVTPGV</sequence>
<feature type="compositionally biased region" description="Polar residues" evidence="1">
    <location>
        <begin position="12"/>
        <end position="23"/>
    </location>
</feature>
<evidence type="ECO:0000313" key="2">
    <source>
        <dbReference type="EMBL" id="SUZ53194.1"/>
    </source>
</evidence>
<proteinExistence type="predicted"/>
<gene>
    <name evidence="2" type="ORF">METZ01_LOCUS6048</name>
</gene>
<dbReference type="AntiFam" id="ANF00014">
    <property type="entry name" value="tRNA translation"/>
</dbReference>
<protein>
    <submittedName>
        <fullName evidence="2">Uncharacterized protein</fullName>
    </submittedName>
</protein>
<accession>A0A381NGH1</accession>
<feature type="region of interest" description="Disordered" evidence="1">
    <location>
        <begin position="1"/>
        <end position="27"/>
    </location>
</feature>
<reference evidence="2" key="1">
    <citation type="submission" date="2018-05" db="EMBL/GenBank/DDBJ databases">
        <authorList>
            <person name="Lanie J.A."/>
            <person name="Ng W.-L."/>
            <person name="Kazmierczak K.M."/>
            <person name="Andrzejewski T.M."/>
            <person name="Davidsen T.M."/>
            <person name="Wayne K.J."/>
            <person name="Tettelin H."/>
            <person name="Glass J.I."/>
            <person name="Rusch D."/>
            <person name="Podicherti R."/>
            <person name="Tsui H.-C.T."/>
            <person name="Winkler M.E."/>
        </authorList>
    </citation>
    <scope>NUCLEOTIDE SEQUENCE</scope>
</reference>